<evidence type="ECO:0000256" key="3">
    <source>
        <dbReference type="SAM" id="MobiDB-lite"/>
    </source>
</evidence>
<dbReference type="SUPFAM" id="SSF52172">
    <property type="entry name" value="CheY-like"/>
    <property type="match status" value="1"/>
</dbReference>
<dbReference type="InterPro" id="IPR050595">
    <property type="entry name" value="Bact_response_regulator"/>
</dbReference>
<dbReference type="eggNOG" id="COG0745">
    <property type="taxonomic scope" value="Bacteria"/>
</dbReference>
<accession>S9NYB2</accession>
<keyword evidence="6" id="KW-1185">Reference proteome</keyword>
<feature type="modified residue" description="4-aspartylphosphate" evidence="2">
    <location>
        <position position="52"/>
    </location>
</feature>
<evidence type="ECO:0000313" key="5">
    <source>
        <dbReference type="EMBL" id="EPX57190.1"/>
    </source>
</evidence>
<dbReference type="GO" id="GO:0000160">
    <property type="term" value="P:phosphorelay signal transduction system"/>
    <property type="evidence" value="ECO:0007669"/>
    <property type="project" value="InterPro"/>
</dbReference>
<keyword evidence="1 2" id="KW-0597">Phosphoprotein</keyword>
<organism evidence="5 6">
    <name type="scientific">Cystobacter fuscus (strain ATCC 25194 / DSM 2262 / NBRC 100088 / M29)</name>
    <dbReference type="NCBI Taxonomy" id="1242864"/>
    <lineage>
        <taxon>Bacteria</taxon>
        <taxon>Pseudomonadati</taxon>
        <taxon>Myxococcota</taxon>
        <taxon>Myxococcia</taxon>
        <taxon>Myxococcales</taxon>
        <taxon>Cystobacterineae</taxon>
        <taxon>Archangiaceae</taxon>
        <taxon>Cystobacter</taxon>
    </lineage>
</organism>
<evidence type="ECO:0000256" key="2">
    <source>
        <dbReference type="PROSITE-ProRule" id="PRU00169"/>
    </source>
</evidence>
<dbReference type="InterPro" id="IPR011006">
    <property type="entry name" value="CheY-like_superfamily"/>
</dbReference>
<feature type="compositionally biased region" description="Basic residues" evidence="3">
    <location>
        <begin position="119"/>
        <end position="129"/>
    </location>
</feature>
<sequence length="188" mass="20047">MSSILLIDDDPDLIEIYTELLEQMGQSVMSAPDGQTGLKLAREHQPDLIITDVCMPHMNGLELCRRLRTDARLRAIPRIIHSSEVNLLLPKGEVFLPKPCEPRSLMALVELLLANARPARGKPPSRKRSAGGSSPPVGTEPQAAPPGAFRSPSSQSPPPALPPTTPEAPDPTPPPIPPSGSAQSSAKN</sequence>
<feature type="compositionally biased region" description="Pro residues" evidence="3">
    <location>
        <begin position="155"/>
        <end position="178"/>
    </location>
</feature>
<name>S9NYB2_CYSF2</name>
<reference evidence="5" key="1">
    <citation type="submission" date="2013-05" db="EMBL/GenBank/DDBJ databases">
        <title>Genome assembly of Cystobacter fuscus DSM 2262.</title>
        <authorList>
            <person name="Sharma G."/>
            <person name="Khatri I."/>
            <person name="Kaur C."/>
            <person name="Mayilraj S."/>
            <person name="Subramanian S."/>
        </authorList>
    </citation>
    <scope>NUCLEOTIDE SEQUENCE [LARGE SCALE GENOMIC DNA]</scope>
    <source>
        <strain evidence="5">DSM 2262</strain>
    </source>
</reference>
<evidence type="ECO:0000259" key="4">
    <source>
        <dbReference type="PROSITE" id="PS50110"/>
    </source>
</evidence>
<proteinExistence type="predicted"/>
<feature type="compositionally biased region" description="Low complexity" evidence="3">
    <location>
        <begin position="179"/>
        <end position="188"/>
    </location>
</feature>
<dbReference type="Proteomes" id="UP000011682">
    <property type="component" value="Unassembled WGS sequence"/>
</dbReference>
<dbReference type="PROSITE" id="PS50110">
    <property type="entry name" value="RESPONSE_REGULATORY"/>
    <property type="match status" value="1"/>
</dbReference>
<dbReference type="PANTHER" id="PTHR44591">
    <property type="entry name" value="STRESS RESPONSE REGULATOR PROTEIN 1"/>
    <property type="match status" value="1"/>
</dbReference>
<gene>
    <name evidence="5" type="ORF">D187_006944</name>
</gene>
<feature type="domain" description="Response regulatory" evidence="4">
    <location>
        <begin position="3"/>
        <end position="113"/>
    </location>
</feature>
<feature type="region of interest" description="Disordered" evidence="3">
    <location>
        <begin position="118"/>
        <end position="188"/>
    </location>
</feature>
<dbReference type="PANTHER" id="PTHR44591:SF3">
    <property type="entry name" value="RESPONSE REGULATORY DOMAIN-CONTAINING PROTEIN"/>
    <property type="match status" value="1"/>
</dbReference>
<dbReference type="SMART" id="SM00448">
    <property type="entry name" value="REC"/>
    <property type="match status" value="1"/>
</dbReference>
<dbReference type="Pfam" id="PF00072">
    <property type="entry name" value="Response_reg"/>
    <property type="match status" value="1"/>
</dbReference>
<evidence type="ECO:0000256" key="1">
    <source>
        <dbReference type="ARBA" id="ARBA00022553"/>
    </source>
</evidence>
<dbReference type="AlphaFoldDB" id="S9NYB2"/>
<evidence type="ECO:0000313" key="6">
    <source>
        <dbReference type="Proteomes" id="UP000011682"/>
    </source>
</evidence>
<dbReference type="InterPro" id="IPR001789">
    <property type="entry name" value="Sig_transdc_resp-reg_receiver"/>
</dbReference>
<protein>
    <recommendedName>
        <fullName evidence="4">Response regulatory domain-containing protein</fullName>
    </recommendedName>
</protein>
<dbReference type="Gene3D" id="3.40.50.2300">
    <property type="match status" value="1"/>
</dbReference>
<dbReference type="EMBL" id="ANAH02000064">
    <property type="protein sequence ID" value="EPX57190.1"/>
    <property type="molecule type" value="Genomic_DNA"/>
</dbReference>
<comment type="caution">
    <text evidence="5">The sequence shown here is derived from an EMBL/GenBank/DDBJ whole genome shotgun (WGS) entry which is preliminary data.</text>
</comment>